<gene>
    <name evidence="1" type="ORF">I206_01191</name>
    <name evidence="2" type="ORF">I206_100136</name>
</gene>
<dbReference type="InterPro" id="IPR053013">
    <property type="entry name" value="LAT"/>
</dbReference>
<evidence type="ECO:0000313" key="1">
    <source>
        <dbReference type="EMBL" id="OCF53884.1"/>
    </source>
</evidence>
<dbReference type="GeneID" id="30169560"/>
<dbReference type="SUPFAM" id="SSF55729">
    <property type="entry name" value="Acyl-CoA N-acyltransferases (Nat)"/>
    <property type="match status" value="1"/>
</dbReference>
<dbReference type="EMBL" id="CP144519">
    <property type="protein sequence ID" value="WWC66235.1"/>
    <property type="molecule type" value="Genomic_DNA"/>
</dbReference>
<reference evidence="1" key="3">
    <citation type="submission" date="2016-07" db="EMBL/GenBank/DDBJ databases">
        <title>Evolution of pathogenesis and genome organization in the Tremellales.</title>
        <authorList>
            <person name="Cuomo C."/>
            <person name="Litvintseva A."/>
            <person name="Heitman J."/>
            <person name="Chen Y."/>
            <person name="Sun S."/>
            <person name="Springer D."/>
            <person name="Dromer F."/>
            <person name="Young S."/>
            <person name="Zeng Q."/>
            <person name="Chapman S."/>
            <person name="Gujja S."/>
            <person name="Saif S."/>
            <person name="Birren B."/>
        </authorList>
    </citation>
    <scope>NUCLEOTIDE SEQUENCE</scope>
    <source>
        <strain evidence="1">CBS 10737</strain>
    </source>
</reference>
<dbReference type="PANTHER" id="PTHR34815:SF2">
    <property type="entry name" value="N-ACETYLTRANSFERASE DOMAIN-CONTAINING PROTEIN"/>
    <property type="match status" value="1"/>
</dbReference>
<dbReference type="STRING" id="1296096.A0A1B9IEM4"/>
<evidence type="ECO:0000313" key="3">
    <source>
        <dbReference type="Proteomes" id="UP000094020"/>
    </source>
</evidence>
<dbReference type="Proteomes" id="UP000094020">
    <property type="component" value="Chromosome 1"/>
</dbReference>
<dbReference type="InterPro" id="IPR016181">
    <property type="entry name" value="Acyl_CoA_acyltransferase"/>
</dbReference>
<dbReference type="RefSeq" id="XP_019015103.1">
    <property type="nucleotide sequence ID" value="XM_019152965.1"/>
</dbReference>
<dbReference type="OrthoDB" id="2020070at2759"/>
<reference evidence="1" key="1">
    <citation type="submission" date="2013-07" db="EMBL/GenBank/DDBJ databases">
        <title>The Genome Sequence of Cryptococcus pinus CBS10737.</title>
        <authorList>
            <consortium name="The Broad Institute Genome Sequencing Platform"/>
            <person name="Cuomo C."/>
            <person name="Litvintseva A."/>
            <person name="Chen Y."/>
            <person name="Heitman J."/>
            <person name="Sun S."/>
            <person name="Springer D."/>
            <person name="Dromer F."/>
            <person name="Young S.K."/>
            <person name="Zeng Q."/>
            <person name="Gargeya S."/>
            <person name="Fitzgerald M."/>
            <person name="Abouelleil A."/>
            <person name="Alvarado L."/>
            <person name="Berlin A.M."/>
            <person name="Chapman S.B."/>
            <person name="Dewar J."/>
            <person name="Goldberg J."/>
            <person name="Griggs A."/>
            <person name="Gujja S."/>
            <person name="Hansen M."/>
            <person name="Howarth C."/>
            <person name="Imamovic A."/>
            <person name="Larimer J."/>
            <person name="McCowan C."/>
            <person name="Murphy C."/>
            <person name="Pearson M."/>
            <person name="Priest M."/>
            <person name="Roberts A."/>
            <person name="Saif S."/>
            <person name="Shea T."/>
            <person name="Sykes S."/>
            <person name="Wortman J."/>
            <person name="Nusbaum C."/>
            <person name="Birren B."/>
        </authorList>
    </citation>
    <scope>NUCLEOTIDE SEQUENCE [LARGE SCALE GENOMIC DNA]</scope>
    <source>
        <strain evidence="1">CBS 10737</strain>
    </source>
</reference>
<keyword evidence="3" id="KW-1185">Reference proteome</keyword>
<dbReference type="PANTHER" id="PTHR34815">
    <property type="entry name" value="LYSINE ACETYLTRANSFERASE"/>
    <property type="match status" value="1"/>
</dbReference>
<sequence length="424" mass="48122">MPVTIPENMIYLNPKDFTIRVASAAQAKKHIDASWEAGWALGMNREQLDRFYAKEAQSEWYKNYMSLKWVLVRKDDFDGEPLSFVETHRHQALLKPKSTVSSAKGVFYNITAVVTSVAHRKKGYATYLMKLLHYILLNPTSPGEPPSHIPAFPSEWGSPPPPVPDHLIQHIPRPIASILWADIPISFYEKCTIGNKLGTGYNYFKSSNQACTFDLLHTEHQKTNTEWDIVYPKDIEEITRLLLDSNKKMMNDSDDSAKGSFTQDPSTPGALTYIATRASFVETRAEWAKEIPPDKYPLGVRSKNVEGENTIVLFALESFDLGRKFLITEINNLRSEQVGSLLMKLDEINSDITGGRYSKAEFWGIDNDSIEWFDKFREECKGSGRNLQTSIRSGVGHHVLGVCNYTNPGEDALKMVDNQMWNWC</sequence>
<protein>
    <recommendedName>
        <fullName evidence="4">N-acetyltransferase domain-containing protein</fullName>
    </recommendedName>
</protein>
<dbReference type="KEGG" id="kpin:30169560"/>
<evidence type="ECO:0000313" key="2">
    <source>
        <dbReference type="EMBL" id="WWC66235.1"/>
    </source>
</evidence>
<name>A0A1B9IEM4_9TREE</name>
<reference evidence="2" key="4">
    <citation type="submission" date="2024-02" db="EMBL/GenBank/DDBJ databases">
        <title>Comparative genomics of Cryptococcus and Kwoniella reveals pathogenesis evolution and contrasting modes of karyotype evolution via chromosome fusion or intercentromeric recombination.</title>
        <authorList>
            <person name="Coelho M.A."/>
            <person name="David-Palma M."/>
            <person name="Shea T."/>
            <person name="Bowers K."/>
            <person name="McGinley-Smith S."/>
            <person name="Mohammad A.W."/>
            <person name="Gnirke A."/>
            <person name="Yurkov A.M."/>
            <person name="Nowrousian M."/>
            <person name="Sun S."/>
            <person name="Cuomo C.A."/>
            <person name="Heitman J."/>
        </authorList>
    </citation>
    <scope>NUCLEOTIDE SEQUENCE</scope>
    <source>
        <strain evidence="2">CBS 10737</strain>
    </source>
</reference>
<evidence type="ECO:0008006" key="4">
    <source>
        <dbReference type="Google" id="ProtNLM"/>
    </source>
</evidence>
<reference evidence="2" key="2">
    <citation type="submission" date="2013-07" db="EMBL/GenBank/DDBJ databases">
        <authorList>
            <consortium name="The Broad Institute Genome Sequencing Platform"/>
            <person name="Cuomo C."/>
            <person name="Litvintseva A."/>
            <person name="Chen Y."/>
            <person name="Heitman J."/>
            <person name="Sun S."/>
            <person name="Springer D."/>
            <person name="Dromer F."/>
            <person name="Young S.K."/>
            <person name="Zeng Q."/>
            <person name="Gargeya S."/>
            <person name="Fitzgerald M."/>
            <person name="Abouelleil A."/>
            <person name="Alvarado L."/>
            <person name="Berlin A.M."/>
            <person name="Chapman S.B."/>
            <person name="Dewar J."/>
            <person name="Goldberg J."/>
            <person name="Griggs A."/>
            <person name="Gujja S."/>
            <person name="Hansen M."/>
            <person name="Howarth C."/>
            <person name="Imamovic A."/>
            <person name="Larimer J."/>
            <person name="McCowan C."/>
            <person name="Murphy C."/>
            <person name="Pearson M."/>
            <person name="Priest M."/>
            <person name="Roberts A."/>
            <person name="Saif S."/>
            <person name="Shea T."/>
            <person name="Sykes S."/>
            <person name="Wortman J."/>
            <person name="Nusbaum C."/>
            <person name="Birren B."/>
        </authorList>
    </citation>
    <scope>NUCLEOTIDE SEQUENCE</scope>
    <source>
        <strain evidence="2">CBS 10737</strain>
    </source>
</reference>
<dbReference type="AlphaFoldDB" id="A0A1B9IEM4"/>
<proteinExistence type="predicted"/>
<accession>A0A1B9IEM4</accession>
<dbReference type="EMBL" id="KI894007">
    <property type="protein sequence ID" value="OCF53884.1"/>
    <property type="molecule type" value="Genomic_DNA"/>
</dbReference>
<organism evidence="1">
    <name type="scientific">Kwoniella pini CBS 10737</name>
    <dbReference type="NCBI Taxonomy" id="1296096"/>
    <lineage>
        <taxon>Eukaryota</taxon>
        <taxon>Fungi</taxon>
        <taxon>Dikarya</taxon>
        <taxon>Basidiomycota</taxon>
        <taxon>Agaricomycotina</taxon>
        <taxon>Tremellomycetes</taxon>
        <taxon>Tremellales</taxon>
        <taxon>Cryptococcaceae</taxon>
        <taxon>Kwoniella</taxon>
    </lineage>
</organism>